<dbReference type="InterPro" id="IPR001254">
    <property type="entry name" value="Trypsin_dom"/>
</dbReference>
<evidence type="ECO:0000313" key="5">
    <source>
        <dbReference type="Proteomes" id="UP001151518"/>
    </source>
</evidence>
<feature type="region of interest" description="Disordered" evidence="1">
    <location>
        <begin position="311"/>
        <end position="356"/>
    </location>
</feature>
<keyword evidence="2" id="KW-1133">Transmembrane helix</keyword>
<dbReference type="GO" id="GO:0004252">
    <property type="term" value="F:serine-type endopeptidase activity"/>
    <property type="evidence" value="ECO:0007669"/>
    <property type="project" value="InterPro"/>
</dbReference>
<evidence type="ECO:0000313" key="4">
    <source>
        <dbReference type="EMBL" id="KAJ2673810.1"/>
    </source>
</evidence>
<keyword evidence="2" id="KW-0812">Transmembrane</keyword>
<accession>A0A9W8KWI8</accession>
<dbReference type="InterPro" id="IPR043504">
    <property type="entry name" value="Peptidase_S1_PA_chymotrypsin"/>
</dbReference>
<name>A0A9W8KWI8_9FUNG</name>
<organism evidence="4 5">
    <name type="scientific">Coemansia spiralis</name>
    <dbReference type="NCBI Taxonomy" id="417178"/>
    <lineage>
        <taxon>Eukaryota</taxon>
        <taxon>Fungi</taxon>
        <taxon>Fungi incertae sedis</taxon>
        <taxon>Zoopagomycota</taxon>
        <taxon>Kickxellomycotina</taxon>
        <taxon>Kickxellomycetes</taxon>
        <taxon>Kickxellales</taxon>
        <taxon>Kickxellaceae</taxon>
        <taxon>Coemansia</taxon>
    </lineage>
</organism>
<dbReference type="GO" id="GO:0006508">
    <property type="term" value="P:proteolysis"/>
    <property type="evidence" value="ECO:0007669"/>
    <property type="project" value="InterPro"/>
</dbReference>
<dbReference type="InterPro" id="IPR009003">
    <property type="entry name" value="Peptidase_S1_PA"/>
</dbReference>
<dbReference type="Gene3D" id="2.40.10.10">
    <property type="entry name" value="Trypsin-like serine proteases"/>
    <property type="match status" value="1"/>
</dbReference>
<proteinExistence type="predicted"/>
<keyword evidence="2" id="KW-0472">Membrane</keyword>
<dbReference type="EMBL" id="JANBTW010000063">
    <property type="protein sequence ID" value="KAJ2673810.1"/>
    <property type="molecule type" value="Genomic_DNA"/>
</dbReference>
<dbReference type="PROSITE" id="PS50240">
    <property type="entry name" value="TRYPSIN_DOM"/>
    <property type="match status" value="1"/>
</dbReference>
<dbReference type="Proteomes" id="UP001151518">
    <property type="component" value="Unassembled WGS sequence"/>
</dbReference>
<evidence type="ECO:0000256" key="2">
    <source>
        <dbReference type="SAM" id="Phobius"/>
    </source>
</evidence>
<dbReference type="Pfam" id="PF00089">
    <property type="entry name" value="Trypsin"/>
    <property type="match status" value="1"/>
</dbReference>
<feature type="domain" description="Peptidase S1" evidence="3">
    <location>
        <begin position="13"/>
        <end position="260"/>
    </location>
</feature>
<feature type="transmembrane region" description="Helical" evidence="2">
    <location>
        <begin position="367"/>
        <end position="386"/>
    </location>
</feature>
<gene>
    <name evidence="4" type="ORF">GGI25_004557</name>
</gene>
<dbReference type="SUPFAM" id="SSF50494">
    <property type="entry name" value="Trypsin-like serine proteases"/>
    <property type="match status" value="1"/>
</dbReference>
<evidence type="ECO:0000259" key="3">
    <source>
        <dbReference type="PROSITE" id="PS50240"/>
    </source>
</evidence>
<reference evidence="4" key="1">
    <citation type="submission" date="2022-07" db="EMBL/GenBank/DDBJ databases">
        <title>Phylogenomic reconstructions and comparative analyses of Kickxellomycotina fungi.</title>
        <authorList>
            <person name="Reynolds N.K."/>
            <person name="Stajich J.E."/>
            <person name="Barry K."/>
            <person name="Grigoriev I.V."/>
            <person name="Crous P."/>
            <person name="Smith M.E."/>
        </authorList>
    </citation>
    <scope>NUCLEOTIDE SEQUENCE</scope>
    <source>
        <strain evidence="4">NRRL 3115</strain>
    </source>
</reference>
<dbReference type="AlphaFoldDB" id="A0A9W8KWI8"/>
<dbReference type="CDD" id="cd12087">
    <property type="entry name" value="TM_EGFR-like"/>
    <property type="match status" value="1"/>
</dbReference>
<evidence type="ECO:0000256" key="1">
    <source>
        <dbReference type="SAM" id="MobiDB-lite"/>
    </source>
</evidence>
<comment type="caution">
    <text evidence="4">The sequence shown here is derived from an EMBL/GenBank/DDBJ whole genome shotgun (WGS) entry which is preliminary data.</text>
</comment>
<sequence length="439" mass="46513">MRGLGNLKHQLYVVGMLALSVFAAGQHTFVKRLATSSVNGMKGALLVKNGEITTCELALISNKAAFVAANCLNFSKGTNTPDSSTKYQVVISNGNTQNIGSFSVDSVHAHPAYDPETFANNVALLKYNSNAQVEWKNYIAANPSDWNSEFYVYRSLTSNSTSSSWNTPAVVEASGGAPTGCAKVSTLFATNEVDFLCTTQTTSSSAGSGCVTPYSIVYGVHNSDLAVAGLYSHSVVVGKSLCQNTAVFNFYTVLSNYLEWGGVVAESTIYLYSADKTYLNNNNSSYVMSDHTDSPSVSGIVIGGDLNNPVSPSSTSVSSSMSSGTSSTSSTGTSASAPTSVTVPTSSPSEAAAAEKSSSSSGLISKVLIGVGVGLLVIGLIAFYFWRRHKKRKEAQTTNHTMYEVNPDLGVQNPHSSINFDPYYQGRAHLDTKIRTSYQ</sequence>
<dbReference type="OrthoDB" id="5565075at2759"/>
<protein>
    <recommendedName>
        <fullName evidence="3">Peptidase S1 domain-containing protein</fullName>
    </recommendedName>
</protein>